<dbReference type="Proteomes" id="UP000019151">
    <property type="component" value="Chromosome"/>
</dbReference>
<protein>
    <submittedName>
        <fullName evidence="2">Transcriptional regulator, PadR-family</fullName>
    </submittedName>
</protein>
<keyword evidence="3" id="KW-1185">Reference proteome</keyword>
<dbReference type="STRING" id="861299.J421_1367"/>
<dbReference type="InterPro" id="IPR052509">
    <property type="entry name" value="Metal_resp_DNA-bind_regulator"/>
</dbReference>
<dbReference type="SUPFAM" id="SSF46785">
    <property type="entry name" value="Winged helix' DNA-binding domain"/>
    <property type="match status" value="1"/>
</dbReference>
<dbReference type="eggNOG" id="COG1695">
    <property type="taxonomic scope" value="Bacteria"/>
</dbReference>
<dbReference type="InterPro" id="IPR036390">
    <property type="entry name" value="WH_DNA-bd_sf"/>
</dbReference>
<evidence type="ECO:0000313" key="3">
    <source>
        <dbReference type="Proteomes" id="UP000019151"/>
    </source>
</evidence>
<gene>
    <name evidence="2" type="ORF">J421_1367</name>
</gene>
<organism evidence="2 3">
    <name type="scientific">Gemmatirosa kalamazoonensis</name>
    <dbReference type="NCBI Taxonomy" id="861299"/>
    <lineage>
        <taxon>Bacteria</taxon>
        <taxon>Pseudomonadati</taxon>
        <taxon>Gemmatimonadota</taxon>
        <taxon>Gemmatimonadia</taxon>
        <taxon>Gemmatimonadales</taxon>
        <taxon>Gemmatimonadaceae</taxon>
        <taxon>Gemmatirosa</taxon>
    </lineage>
</organism>
<dbReference type="HOGENOM" id="CLU_063440_3_3_0"/>
<dbReference type="KEGG" id="gba:J421_1367"/>
<feature type="domain" description="Transcription regulator PadR N-terminal" evidence="1">
    <location>
        <begin position="17"/>
        <end position="90"/>
    </location>
</feature>
<name>W0RCR4_9BACT</name>
<accession>W0RCR4</accession>
<dbReference type="Gene3D" id="1.10.10.10">
    <property type="entry name" value="Winged helix-like DNA-binding domain superfamily/Winged helix DNA-binding domain"/>
    <property type="match status" value="1"/>
</dbReference>
<dbReference type="NCBIfam" id="TIGR03433">
    <property type="entry name" value="padR_acidobact"/>
    <property type="match status" value="1"/>
</dbReference>
<proteinExistence type="predicted"/>
<dbReference type="PANTHER" id="PTHR33169">
    <property type="entry name" value="PADR-FAMILY TRANSCRIPTIONAL REGULATOR"/>
    <property type="match status" value="1"/>
</dbReference>
<reference evidence="2 3" key="1">
    <citation type="journal article" date="2014" name="Genome Announc.">
        <title>Genome Sequence and Methylome of Soil Bacterium Gemmatirosa kalamazoonensis KBS708T, a Member of the Rarely Cultivated Gemmatimonadetes Phylum.</title>
        <authorList>
            <person name="Debruyn J.M."/>
            <person name="Radosevich M."/>
            <person name="Wommack K.E."/>
            <person name="Polson S.W."/>
            <person name="Hauser L.J."/>
            <person name="Fawaz M.N."/>
            <person name="Korlach J."/>
            <person name="Tsai Y.C."/>
        </authorList>
    </citation>
    <scope>NUCLEOTIDE SEQUENCE [LARGE SCALE GENOMIC DNA]</scope>
    <source>
        <strain evidence="2 3">KBS708</strain>
    </source>
</reference>
<dbReference type="PATRIC" id="fig|861299.3.peg.1389"/>
<dbReference type="Pfam" id="PF03551">
    <property type="entry name" value="PadR"/>
    <property type="match status" value="1"/>
</dbReference>
<dbReference type="AlphaFoldDB" id="W0RCR4"/>
<evidence type="ECO:0000313" key="2">
    <source>
        <dbReference type="EMBL" id="AHG88904.1"/>
    </source>
</evidence>
<dbReference type="InterPro" id="IPR005149">
    <property type="entry name" value="Tscrpt_reg_PadR_N"/>
</dbReference>
<dbReference type="InterPro" id="IPR036388">
    <property type="entry name" value="WH-like_DNA-bd_sf"/>
</dbReference>
<evidence type="ECO:0000259" key="1">
    <source>
        <dbReference type="Pfam" id="PF03551"/>
    </source>
</evidence>
<dbReference type="EMBL" id="CP007128">
    <property type="protein sequence ID" value="AHG88904.1"/>
    <property type="molecule type" value="Genomic_DNA"/>
</dbReference>
<dbReference type="InterPro" id="IPR017799">
    <property type="entry name" value="Tscrpt_reg_PadR_acidobac-type"/>
</dbReference>
<dbReference type="RefSeq" id="WP_025410427.1">
    <property type="nucleotide sequence ID" value="NZ_CP007128.1"/>
</dbReference>
<dbReference type="PANTHER" id="PTHR33169:SF14">
    <property type="entry name" value="TRANSCRIPTIONAL REGULATOR RV3488"/>
    <property type="match status" value="1"/>
</dbReference>
<dbReference type="OrthoDB" id="129273at2"/>
<sequence>MTTPKRELLPGTLDMLILKTLTVQAMHGYGIAQELQRRSDDVIRVEEGSLYPALQRMRQKGWITAAWGQTPNNQRARYYTITRAGRKQLGEQEAGFAELIAAIQQVLGST</sequence>
<dbReference type="InParanoid" id="W0RCR4"/>